<dbReference type="SUPFAM" id="SSF53335">
    <property type="entry name" value="S-adenosyl-L-methionine-dependent methyltransferases"/>
    <property type="match status" value="1"/>
</dbReference>
<dbReference type="InterPro" id="IPR050903">
    <property type="entry name" value="Bact_Chemotaxis_MeTrfase"/>
</dbReference>
<proteinExistence type="predicted"/>
<dbReference type="Gene3D" id="3.40.50.150">
    <property type="entry name" value="Vaccinia Virus protein VP39"/>
    <property type="match status" value="1"/>
</dbReference>
<dbReference type="InterPro" id="IPR000780">
    <property type="entry name" value="CheR_MeTrfase"/>
</dbReference>
<dbReference type="PROSITE" id="PS50123">
    <property type="entry name" value="CHER"/>
    <property type="match status" value="1"/>
</dbReference>
<gene>
    <name evidence="2" type="ORF">GM921_15705</name>
</gene>
<dbReference type="PANTHER" id="PTHR24422">
    <property type="entry name" value="CHEMOTAXIS PROTEIN METHYLTRANSFERASE"/>
    <property type="match status" value="1"/>
</dbReference>
<dbReference type="AlphaFoldDB" id="A0A923E3Q7"/>
<name>A0A923E3Q7_9SPHI</name>
<evidence type="ECO:0000313" key="2">
    <source>
        <dbReference type="EMBL" id="MBB2146949.1"/>
    </source>
</evidence>
<dbReference type="PANTHER" id="PTHR24422:SF8">
    <property type="entry name" value="CHEMOTAXIS PROTEIN"/>
    <property type="match status" value="1"/>
</dbReference>
<organism evidence="2 3">
    <name type="scientific">Pedobacter planticolens</name>
    <dbReference type="NCBI Taxonomy" id="2679964"/>
    <lineage>
        <taxon>Bacteria</taxon>
        <taxon>Pseudomonadati</taxon>
        <taxon>Bacteroidota</taxon>
        <taxon>Sphingobacteriia</taxon>
        <taxon>Sphingobacteriales</taxon>
        <taxon>Sphingobacteriaceae</taxon>
        <taxon>Pedobacter</taxon>
    </lineage>
</organism>
<dbReference type="EMBL" id="WNXD01000002">
    <property type="protein sequence ID" value="MBB2146949.1"/>
    <property type="molecule type" value="Genomic_DNA"/>
</dbReference>
<reference evidence="2" key="1">
    <citation type="submission" date="2019-11" db="EMBL/GenBank/DDBJ databases">
        <title>Description of Pedobacter sp. LMG 31464T.</title>
        <authorList>
            <person name="Carlier A."/>
            <person name="Qi S."/>
            <person name="Vandamme P."/>
        </authorList>
    </citation>
    <scope>NUCLEOTIDE SEQUENCE</scope>
    <source>
        <strain evidence="2">LMG 31464</strain>
    </source>
</reference>
<dbReference type="PRINTS" id="PR00996">
    <property type="entry name" value="CHERMTFRASE"/>
</dbReference>
<dbReference type="RefSeq" id="WP_182923584.1">
    <property type="nucleotide sequence ID" value="NZ_WNXD01000002.1"/>
</dbReference>
<dbReference type="InterPro" id="IPR022642">
    <property type="entry name" value="CheR_C"/>
</dbReference>
<evidence type="ECO:0000259" key="1">
    <source>
        <dbReference type="PROSITE" id="PS50123"/>
    </source>
</evidence>
<dbReference type="SMART" id="SM00138">
    <property type="entry name" value="MeTrc"/>
    <property type="match status" value="1"/>
</dbReference>
<protein>
    <submittedName>
        <fullName evidence="2">Protein-glutamate O-methyltransferase CheR</fullName>
    </submittedName>
</protein>
<dbReference type="InterPro" id="IPR029063">
    <property type="entry name" value="SAM-dependent_MTases_sf"/>
</dbReference>
<dbReference type="GO" id="GO:0008757">
    <property type="term" value="F:S-adenosylmethionine-dependent methyltransferase activity"/>
    <property type="evidence" value="ECO:0007669"/>
    <property type="project" value="InterPro"/>
</dbReference>
<feature type="domain" description="CheR-type methyltransferase" evidence="1">
    <location>
        <begin position="4"/>
        <end position="265"/>
    </location>
</feature>
<sequence length="283" mass="33095">MSKHLEHVSTLTNEELNDLILLIRKIHDFDFSGYSQASFKRQVIKLMILEKLSYFDLRALLINDSNYIEHFLIKVTVNVTEMFRDPQFYNSIKQHIIPYLDSYQRIKVWSAGCSSGEEVYSLAILFFDEKLYQRSFFYGTDVNSEVLNTAKNAIYSLKQMRQYSENYIETGAITSLEKYYTAKYDAAVIRHSLKKNTLFSVHNLITDGVFNEFQVISCRNVLIYFTKELQSKVIELFYDSLTNFGFLCLGSKESIRDLTLLAKFKIIDKKNNIYQKIPLTSSH</sequence>
<comment type="caution">
    <text evidence="2">The sequence shown here is derived from an EMBL/GenBank/DDBJ whole genome shotgun (WGS) entry which is preliminary data.</text>
</comment>
<evidence type="ECO:0000313" key="3">
    <source>
        <dbReference type="Proteomes" id="UP000601055"/>
    </source>
</evidence>
<dbReference type="Proteomes" id="UP000601055">
    <property type="component" value="Unassembled WGS sequence"/>
</dbReference>
<keyword evidence="3" id="KW-1185">Reference proteome</keyword>
<dbReference type="Pfam" id="PF01739">
    <property type="entry name" value="CheR"/>
    <property type="match status" value="1"/>
</dbReference>
<accession>A0A923E3Q7</accession>